<dbReference type="InterPro" id="IPR001965">
    <property type="entry name" value="Znf_PHD"/>
</dbReference>
<dbReference type="Gene3D" id="3.30.40.10">
    <property type="entry name" value="Zinc/RING finger domain, C3HC4 (zinc finger)"/>
    <property type="match status" value="1"/>
</dbReference>
<dbReference type="AlphaFoldDB" id="A0A0D3KNA3"/>
<proteinExistence type="predicted"/>
<feature type="region of interest" description="Disordered" evidence="4">
    <location>
        <begin position="37"/>
        <end position="77"/>
    </location>
</feature>
<feature type="domain" description="Zinc finger PHD-type" evidence="5">
    <location>
        <begin position="370"/>
        <end position="414"/>
    </location>
</feature>
<dbReference type="Pfam" id="PF00856">
    <property type="entry name" value="SET"/>
    <property type="match status" value="1"/>
</dbReference>
<accession>A0A0D3KNA3</accession>
<organism evidence="6 7">
    <name type="scientific">Emiliania huxleyi (strain CCMP1516)</name>
    <dbReference type="NCBI Taxonomy" id="280463"/>
    <lineage>
        <taxon>Eukaryota</taxon>
        <taxon>Haptista</taxon>
        <taxon>Haptophyta</taxon>
        <taxon>Prymnesiophyceae</taxon>
        <taxon>Isochrysidales</taxon>
        <taxon>Noelaerhabdaceae</taxon>
        <taxon>Emiliania</taxon>
    </lineage>
</organism>
<dbReference type="EnsemblProtists" id="EOD37238">
    <property type="protein sequence ID" value="EOD37238"/>
    <property type="gene ID" value="EMIHUDRAFT_467070"/>
</dbReference>
<reference evidence="7" key="1">
    <citation type="journal article" date="2013" name="Nature">
        <title>Pan genome of the phytoplankton Emiliania underpins its global distribution.</title>
        <authorList>
            <person name="Read B.A."/>
            <person name="Kegel J."/>
            <person name="Klute M.J."/>
            <person name="Kuo A."/>
            <person name="Lefebvre S.C."/>
            <person name="Maumus F."/>
            <person name="Mayer C."/>
            <person name="Miller J."/>
            <person name="Monier A."/>
            <person name="Salamov A."/>
            <person name="Young J."/>
            <person name="Aguilar M."/>
            <person name="Claverie J.M."/>
            <person name="Frickenhaus S."/>
            <person name="Gonzalez K."/>
            <person name="Herman E.K."/>
            <person name="Lin Y.C."/>
            <person name="Napier J."/>
            <person name="Ogata H."/>
            <person name="Sarno A.F."/>
            <person name="Shmutz J."/>
            <person name="Schroeder D."/>
            <person name="de Vargas C."/>
            <person name="Verret F."/>
            <person name="von Dassow P."/>
            <person name="Valentin K."/>
            <person name="Van de Peer Y."/>
            <person name="Wheeler G."/>
            <person name="Dacks J.B."/>
            <person name="Delwiche C.F."/>
            <person name="Dyhrman S.T."/>
            <person name="Glockner G."/>
            <person name="John U."/>
            <person name="Richards T."/>
            <person name="Worden A.Z."/>
            <person name="Zhang X."/>
            <person name="Grigoriev I.V."/>
            <person name="Allen A.E."/>
            <person name="Bidle K."/>
            <person name="Borodovsky M."/>
            <person name="Bowler C."/>
            <person name="Brownlee C."/>
            <person name="Cock J.M."/>
            <person name="Elias M."/>
            <person name="Gladyshev V.N."/>
            <person name="Groth M."/>
            <person name="Guda C."/>
            <person name="Hadaegh A."/>
            <person name="Iglesias-Rodriguez M.D."/>
            <person name="Jenkins J."/>
            <person name="Jones B.M."/>
            <person name="Lawson T."/>
            <person name="Leese F."/>
            <person name="Lindquist E."/>
            <person name="Lobanov A."/>
            <person name="Lomsadze A."/>
            <person name="Malik S.B."/>
            <person name="Marsh M.E."/>
            <person name="Mackinder L."/>
            <person name="Mock T."/>
            <person name="Mueller-Roeber B."/>
            <person name="Pagarete A."/>
            <person name="Parker M."/>
            <person name="Probert I."/>
            <person name="Quesneville H."/>
            <person name="Raines C."/>
            <person name="Rensing S.A."/>
            <person name="Riano-Pachon D.M."/>
            <person name="Richier S."/>
            <person name="Rokitta S."/>
            <person name="Shiraiwa Y."/>
            <person name="Soanes D.M."/>
            <person name="van der Giezen M."/>
            <person name="Wahlund T.M."/>
            <person name="Williams B."/>
            <person name="Wilson W."/>
            <person name="Wolfe G."/>
            <person name="Wurch L.L."/>
        </authorList>
    </citation>
    <scope>NUCLEOTIDE SEQUENCE</scope>
</reference>
<feature type="compositionally biased region" description="Basic and acidic residues" evidence="4">
    <location>
        <begin position="133"/>
        <end position="145"/>
    </location>
</feature>
<dbReference type="KEGG" id="ehx:EMIHUDRAFT_467070"/>
<feature type="compositionally biased region" description="Gly residues" evidence="4">
    <location>
        <begin position="152"/>
        <end position="162"/>
    </location>
</feature>
<dbReference type="CDD" id="cd15489">
    <property type="entry name" value="PHD_SF"/>
    <property type="match status" value="1"/>
</dbReference>
<keyword evidence="1" id="KW-0479">Metal-binding</keyword>
<name>A0A0D3KNA3_EMIH1</name>
<feature type="compositionally biased region" description="Low complexity" evidence="4">
    <location>
        <begin position="66"/>
        <end position="75"/>
    </location>
</feature>
<keyword evidence="7" id="KW-1185">Reference proteome</keyword>
<dbReference type="GeneID" id="17282507"/>
<dbReference type="InterPro" id="IPR013083">
    <property type="entry name" value="Znf_RING/FYVE/PHD"/>
</dbReference>
<evidence type="ECO:0000313" key="7">
    <source>
        <dbReference type="Proteomes" id="UP000013827"/>
    </source>
</evidence>
<keyword evidence="3" id="KW-0862">Zinc</keyword>
<evidence type="ECO:0000256" key="4">
    <source>
        <dbReference type="SAM" id="MobiDB-lite"/>
    </source>
</evidence>
<dbReference type="SUPFAM" id="SSF57903">
    <property type="entry name" value="FYVE/PHD zinc finger"/>
    <property type="match status" value="1"/>
</dbReference>
<dbReference type="RefSeq" id="XP_005789667.1">
    <property type="nucleotide sequence ID" value="XM_005789610.1"/>
</dbReference>
<dbReference type="InterPro" id="IPR011011">
    <property type="entry name" value="Znf_FYVE_PHD"/>
</dbReference>
<dbReference type="SMART" id="SM00249">
    <property type="entry name" value="PHD"/>
    <property type="match status" value="2"/>
</dbReference>
<dbReference type="OMA" id="MWASCEE"/>
<evidence type="ECO:0000259" key="5">
    <source>
        <dbReference type="SMART" id="SM00249"/>
    </source>
</evidence>
<evidence type="ECO:0000256" key="3">
    <source>
        <dbReference type="ARBA" id="ARBA00022833"/>
    </source>
</evidence>
<evidence type="ECO:0000313" key="6">
    <source>
        <dbReference type="EnsemblProtists" id="EOD37238"/>
    </source>
</evidence>
<dbReference type="HOGENOM" id="CLU_431152_0_0_1"/>
<dbReference type="InterPro" id="IPR001214">
    <property type="entry name" value="SET_dom"/>
</dbReference>
<feature type="domain" description="Zinc finger PHD-type" evidence="5">
    <location>
        <begin position="266"/>
        <end position="318"/>
    </location>
</feature>
<dbReference type="GO" id="GO:0008270">
    <property type="term" value="F:zinc ion binding"/>
    <property type="evidence" value="ECO:0007669"/>
    <property type="project" value="UniProtKB-KW"/>
</dbReference>
<dbReference type="SUPFAM" id="SSF82199">
    <property type="entry name" value="SET domain"/>
    <property type="match status" value="1"/>
</dbReference>
<feature type="region of interest" description="Disordered" evidence="4">
    <location>
        <begin position="109"/>
        <end position="178"/>
    </location>
</feature>
<dbReference type="InterPro" id="IPR046341">
    <property type="entry name" value="SET_dom_sf"/>
</dbReference>
<dbReference type="PaxDb" id="2903-EOD37238"/>
<sequence>MLLSTGGLDGLAALAAAVQQQRAHYTAPPADERLAALDLLGDQPLVDKRPLEDGQPPPEAKHPRAPKALPKALPPGWTVQRRKAVARSYNVFHGPNGERAVSIADAWRKDQGIPPSPPAPRPPPPPAVASGAGREREPGDGGEPPRKRRSGGRGGTRSGGGVVWEECTEVGKPPPRAASASAATSVRAALSVSGGGGVSLTLRVCCASPKEAAAAAARSNRQSRQLAALQDYLHKGRADKCANESLASVADQIAEKRRGGTAIQWGCVCAGGVLRGGAELQCRSCALTFHSKCERLDYTPAELARFAADKTFLCSSCQQQELQRAGYDPSAGRFVWQCQSCTRCFEAEEHRTAERHGARCAAELERREWSCVCADPRARKALATECADCGRWFHYGCKAQYRDGGAKDRCIACEDAADDADAAAMAAAPPQQHRRATAAAAASAVAVAVRPSTLGEAAGLGLFARERVQPGEVVSTYHGSLLYKEEMAPEADASYIVRLPNAGGALVNGKPYADAIRANPANPSADGCHVPLAGAAAWGFGAGAMANDPRDKRRTNALLAFVKPAAVGKAVADLAVVRPVLLATRQIEPGEEVFYSYGSNKPFERLRQALQAAQQKEAKGKQIGCKLVWREHGVI</sequence>
<dbReference type="Proteomes" id="UP000013827">
    <property type="component" value="Unassembled WGS sequence"/>
</dbReference>
<evidence type="ECO:0000256" key="1">
    <source>
        <dbReference type="ARBA" id="ARBA00022723"/>
    </source>
</evidence>
<protein>
    <recommendedName>
        <fullName evidence="5">Zinc finger PHD-type domain-containing protein</fullName>
    </recommendedName>
</protein>
<reference evidence="6" key="2">
    <citation type="submission" date="2024-10" db="UniProtKB">
        <authorList>
            <consortium name="EnsemblProtists"/>
        </authorList>
    </citation>
    <scope>IDENTIFICATION</scope>
</reference>
<keyword evidence="2" id="KW-0863">Zinc-finger</keyword>
<evidence type="ECO:0000256" key="2">
    <source>
        <dbReference type="ARBA" id="ARBA00022771"/>
    </source>
</evidence>
<dbReference type="Gene3D" id="2.170.270.10">
    <property type="entry name" value="SET domain"/>
    <property type="match status" value="1"/>
</dbReference>
<feature type="compositionally biased region" description="Pro residues" evidence="4">
    <location>
        <begin position="114"/>
        <end position="127"/>
    </location>
</feature>